<keyword evidence="4 11" id="KW-0662">Pyridine nucleotide biosynthesis</keyword>
<dbReference type="SUPFAM" id="SSF52374">
    <property type="entry name" value="Nucleotidylyl transferase"/>
    <property type="match status" value="1"/>
</dbReference>
<evidence type="ECO:0000256" key="2">
    <source>
        <dbReference type="ARBA" id="ARBA00005019"/>
    </source>
</evidence>
<dbReference type="Proteomes" id="UP000537130">
    <property type="component" value="Unassembled WGS sequence"/>
</dbReference>
<proteinExistence type="inferred from homology"/>
<dbReference type="Pfam" id="PF01467">
    <property type="entry name" value="CTP_transf_like"/>
    <property type="match status" value="1"/>
</dbReference>
<evidence type="ECO:0000256" key="3">
    <source>
        <dbReference type="ARBA" id="ARBA00009014"/>
    </source>
</evidence>
<feature type="domain" description="Cytidyltransferase-like" evidence="12">
    <location>
        <begin position="7"/>
        <end position="185"/>
    </location>
</feature>
<evidence type="ECO:0000313" key="14">
    <source>
        <dbReference type="Proteomes" id="UP000537130"/>
    </source>
</evidence>
<accession>A0A7W4W4J2</accession>
<dbReference type="InterPro" id="IPR004821">
    <property type="entry name" value="Cyt_trans-like"/>
</dbReference>
<evidence type="ECO:0000256" key="10">
    <source>
        <dbReference type="ARBA" id="ARBA00048721"/>
    </source>
</evidence>
<evidence type="ECO:0000256" key="6">
    <source>
        <dbReference type="ARBA" id="ARBA00022695"/>
    </source>
</evidence>
<reference evidence="13 14" key="1">
    <citation type="submission" date="2020-08" db="EMBL/GenBank/DDBJ databases">
        <title>Genomic Encyclopedia of Type Strains, Phase III (KMG-III): the genomes of soil and plant-associated and newly described type strains.</title>
        <authorList>
            <person name="Whitman W."/>
        </authorList>
    </citation>
    <scope>NUCLEOTIDE SEQUENCE [LARGE SCALE GENOMIC DNA]</scope>
    <source>
        <strain evidence="13 14">CECT 8654</strain>
    </source>
</reference>
<evidence type="ECO:0000256" key="11">
    <source>
        <dbReference type="HAMAP-Rule" id="MF_00244"/>
    </source>
</evidence>
<dbReference type="InterPro" id="IPR005248">
    <property type="entry name" value="NadD/NMNAT"/>
</dbReference>
<keyword evidence="7 11" id="KW-0547">Nucleotide-binding</keyword>
<dbReference type="UniPathway" id="UPA00253">
    <property type="reaction ID" value="UER00332"/>
</dbReference>
<protein>
    <recommendedName>
        <fullName evidence="11">Probable nicotinate-nucleotide adenylyltransferase</fullName>
        <ecNumber evidence="11">2.7.7.18</ecNumber>
    </recommendedName>
    <alternativeName>
        <fullName evidence="11">Deamido-NAD(+) diphosphorylase</fullName>
    </alternativeName>
    <alternativeName>
        <fullName evidence="11">Deamido-NAD(+) pyrophosphorylase</fullName>
    </alternativeName>
    <alternativeName>
        <fullName evidence="11">Nicotinate mononucleotide adenylyltransferase</fullName>
        <shortName evidence="11">NaMN adenylyltransferase</shortName>
    </alternativeName>
</protein>
<dbReference type="GO" id="GO:0009435">
    <property type="term" value="P:NAD+ biosynthetic process"/>
    <property type="evidence" value="ECO:0007669"/>
    <property type="project" value="UniProtKB-UniRule"/>
</dbReference>
<evidence type="ECO:0000256" key="8">
    <source>
        <dbReference type="ARBA" id="ARBA00022840"/>
    </source>
</evidence>
<dbReference type="HAMAP" id="MF_00244">
    <property type="entry name" value="NaMN_adenylyltr"/>
    <property type="match status" value="1"/>
</dbReference>
<evidence type="ECO:0000256" key="7">
    <source>
        <dbReference type="ARBA" id="ARBA00022741"/>
    </source>
</evidence>
<dbReference type="PANTHER" id="PTHR39321">
    <property type="entry name" value="NICOTINATE-NUCLEOTIDE ADENYLYLTRANSFERASE-RELATED"/>
    <property type="match status" value="1"/>
</dbReference>
<comment type="caution">
    <text evidence="13">The sequence shown here is derived from an EMBL/GenBank/DDBJ whole genome shotgun (WGS) entry which is preliminary data.</text>
</comment>
<dbReference type="AlphaFoldDB" id="A0A7W4W4J2"/>
<dbReference type="RefSeq" id="WP_183409829.1">
    <property type="nucleotide sequence ID" value="NZ_JACHWY010000001.1"/>
</dbReference>
<evidence type="ECO:0000313" key="13">
    <source>
        <dbReference type="EMBL" id="MBB3047190.1"/>
    </source>
</evidence>
<dbReference type="NCBIfam" id="NF000839">
    <property type="entry name" value="PRK00071.1-1"/>
    <property type="match status" value="1"/>
</dbReference>
<keyword evidence="6 11" id="KW-0548">Nucleotidyltransferase</keyword>
<comment type="similarity">
    <text evidence="3 11">Belongs to the NadD family.</text>
</comment>
<keyword evidence="9 11" id="KW-0520">NAD</keyword>
<sequence>MSLALGIFGGTFDPIHRGHVECARELQQRLGFNRLDLLPCHLPAHRSTPSSTSEHRLAMAQLAVEPLSGLGVDDRELRRGGPSYTADTLAEVRGELGDQASLTFVMGSDAYNSLHQWVRWQSLFEFANVLVMGRDGVAVEPDAAVMAYTEPRRMDAAELISKPSGAFAHITLQPWPQSATEVRRRLEAGEPLSGWLPEAVLDYISKHRLYC</sequence>
<dbReference type="PANTHER" id="PTHR39321:SF3">
    <property type="entry name" value="PHOSPHOPANTETHEINE ADENYLYLTRANSFERASE"/>
    <property type="match status" value="1"/>
</dbReference>
<keyword evidence="14" id="KW-1185">Reference proteome</keyword>
<dbReference type="EC" id="2.7.7.18" evidence="11"/>
<evidence type="ECO:0000259" key="12">
    <source>
        <dbReference type="Pfam" id="PF01467"/>
    </source>
</evidence>
<organism evidence="13 14">
    <name type="scientific">Litorivivens lipolytica</name>
    <dbReference type="NCBI Taxonomy" id="1524264"/>
    <lineage>
        <taxon>Bacteria</taxon>
        <taxon>Pseudomonadati</taxon>
        <taxon>Pseudomonadota</taxon>
        <taxon>Gammaproteobacteria</taxon>
        <taxon>Litorivivens</taxon>
    </lineage>
</organism>
<comment type="catalytic activity">
    <reaction evidence="10 11">
        <text>nicotinate beta-D-ribonucleotide + ATP + H(+) = deamido-NAD(+) + diphosphate</text>
        <dbReference type="Rhea" id="RHEA:22860"/>
        <dbReference type="ChEBI" id="CHEBI:15378"/>
        <dbReference type="ChEBI" id="CHEBI:30616"/>
        <dbReference type="ChEBI" id="CHEBI:33019"/>
        <dbReference type="ChEBI" id="CHEBI:57502"/>
        <dbReference type="ChEBI" id="CHEBI:58437"/>
        <dbReference type="EC" id="2.7.7.18"/>
    </reaction>
</comment>
<name>A0A7W4W4J2_9GAMM</name>
<comment type="function">
    <text evidence="1 11">Catalyzes the reversible adenylation of nicotinate mononucleotide (NaMN) to nicotinic acid adenine dinucleotide (NaAD).</text>
</comment>
<dbReference type="GO" id="GO:0005524">
    <property type="term" value="F:ATP binding"/>
    <property type="evidence" value="ECO:0007669"/>
    <property type="project" value="UniProtKB-KW"/>
</dbReference>
<dbReference type="Gene3D" id="3.40.50.620">
    <property type="entry name" value="HUPs"/>
    <property type="match status" value="1"/>
</dbReference>
<dbReference type="EMBL" id="JACHWY010000001">
    <property type="protein sequence ID" value="MBB3047190.1"/>
    <property type="molecule type" value="Genomic_DNA"/>
</dbReference>
<evidence type="ECO:0000256" key="1">
    <source>
        <dbReference type="ARBA" id="ARBA00002324"/>
    </source>
</evidence>
<dbReference type="GO" id="GO:0004515">
    <property type="term" value="F:nicotinate-nucleotide adenylyltransferase activity"/>
    <property type="evidence" value="ECO:0007669"/>
    <property type="project" value="UniProtKB-UniRule"/>
</dbReference>
<keyword evidence="5 11" id="KW-0808">Transferase</keyword>
<dbReference type="CDD" id="cd02165">
    <property type="entry name" value="NMNAT"/>
    <property type="match status" value="1"/>
</dbReference>
<evidence type="ECO:0000256" key="5">
    <source>
        <dbReference type="ARBA" id="ARBA00022679"/>
    </source>
</evidence>
<dbReference type="InterPro" id="IPR014729">
    <property type="entry name" value="Rossmann-like_a/b/a_fold"/>
</dbReference>
<dbReference type="NCBIfam" id="TIGR00482">
    <property type="entry name" value="nicotinate (nicotinamide) nucleotide adenylyltransferase"/>
    <property type="match status" value="1"/>
</dbReference>
<evidence type="ECO:0000256" key="4">
    <source>
        <dbReference type="ARBA" id="ARBA00022642"/>
    </source>
</evidence>
<comment type="pathway">
    <text evidence="2 11">Cofactor biosynthesis; NAD(+) biosynthesis; deamido-NAD(+) from nicotinate D-ribonucleotide: step 1/1.</text>
</comment>
<gene>
    <name evidence="11" type="primary">nadD</name>
    <name evidence="13" type="ORF">FHR99_001426</name>
</gene>
<keyword evidence="8 11" id="KW-0067">ATP-binding</keyword>
<evidence type="ECO:0000256" key="9">
    <source>
        <dbReference type="ARBA" id="ARBA00023027"/>
    </source>
</evidence>